<evidence type="ECO:0008006" key="3">
    <source>
        <dbReference type="Google" id="ProtNLM"/>
    </source>
</evidence>
<dbReference type="EMBL" id="JAFBCV010000002">
    <property type="protein sequence ID" value="MBM7837834.1"/>
    <property type="molecule type" value="Genomic_DNA"/>
</dbReference>
<accession>A0ABS2STP7</accession>
<sequence length="72" mass="7980">MNEKTLELRFRTDEGQVITIRVPTPKDELNQAEISNVMDTILANNVFHGSAALITTKVDARIVTRAVDTIAL</sequence>
<evidence type="ECO:0000313" key="1">
    <source>
        <dbReference type="EMBL" id="MBM7837834.1"/>
    </source>
</evidence>
<dbReference type="InterPro" id="IPR021321">
    <property type="entry name" value="DUF2922"/>
</dbReference>
<proteinExistence type="predicted"/>
<dbReference type="Proteomes" id="UP001179280">
    <property type="component" value="Unassembled WGS sequence"/>
</dbReference>
<dbReference type="RefSeq" id="WP_035421596.1">
    <property type="nucleotide sequence ID" value="NZ_JAFBCV010000002.1"/>
</dbReference>
<reference evidence="1" key="1">
    <citation type="submission" date="2021-01" db="EMBL/GenBank/DDBJ databases">
        <title>Genomic Encyclopedia of Type Strains, Phase IV (KMG-IV): sequencing the most valuable type-strain genomes for metagenomic binning, comparative biology and taxonomic classification.</title>
        <authorList>
            <person name="Goeker M."/>
        </authorList>
    </citation>
    <scope>NUCLEOTIDE SEQUENCE</scope>
    <source>
        <strain evidence="1">DSM 21943</strain>
    </source>
</reference>
<gene>
    <name evidence="1" type="ORF">JOC54_001065</name>
</gene>
<dbReference type="Pfam" id="PF11148">
    <property type="entry name" value="DUF2922"/>
    <property type="match status" value="1"/>
</dbReference>
<protein>
    <recommendedName>
        <fullName evidence="3">DUF2922 domain-containing protein</fullName>
    </recommendedName>
</protein>
<organism evidence="1 2">
    <name type="scientific">Shouchella xiaoxiensis</name>
    <dbReference type="NCBI Taxonomy" id="766895"/>
    <lineage>
        <taxon>Bacteria</taxon>
        <taxon>Bacillati</taxon>
        <taxon>Bacillota</taxon>
        <taxon>Bacilli</taxon>
        <taxon>Bacillales</taxon>
        <taxon>Bacillaceae</taxon>
        <taxon>Shouchella</taxon>
    </lineage>
</organism>
<keyword evidence="2" id="KW-1185">Reference proteome</keyword>
<evidence type="ECO:0000313" key="2">
    <source>
        <dbReference type="Proteomes" id="UP001179280"/>
    </source>
</evidence>
<name>A0ABS2STP7_9BACI</name>
<comment type="caution">
    <text evidence="1">The sequence shown here is derived from an EMBL/GenBank/DDBJ whole genome shotgun (WGS) entry which is preliminary data.</text>
</comment>